<sequence>MVAVFPSTLEWKEAHEHQKYSQLVASALVGKRIGQHRLFLKPWQAELLIKTKDDEGVILLRASTMLNTLDEEHNITRVFATDENGHVIQDFPADRDVETVQYQTAHCDRNCMSGGYSFKAGTATAIKLTFQSSHRVVRLHCWSQCKAFPECGDPHVPCYNVFRPASTLINGVEEAFVSETSFHDACSICTRDSRVGKFLRPNFLSSVLAFCGMYLFDASGFEPLRQPNISVGEAGAIHFHVGRVEKIKPELQEGAGCRLLNMPIRGASWNPLPNGPINLHTVVEKIGNDKVFLVVEGITLSDIKTLSVDALLSKQLENFSCRNNFQVCFWSPNEIHSVLNYIDKACGYDTEDASHELSLRVTFPNIFNSTVKDVLDYLHAECAGRVVRHTGASMGYHLAESSAGYLPVSLCGSAQSLARDIPKIERVQKSMRQAGQYHHRDDYAVLRVIRPTKSEVSALASELEEFCYEGSKRAIYSSMHARQHGDARWGVALPRIQRILQKMTQSPLDATAEWQSAAVQTLNIYV</sequence>
<gene>
    <name evidence="1" type="ORF">SEMRO_1971_G308610.1</name>
</gene>
<protein>
    <submittedName>
        <fullName evidence="1">Uncharacterized protein</fullName>
    </submittedName>
</protein>
<name>A0A9N8HVE3_9STRA</name>
<accession>A0A9N8HVE3</accession>
<comment type="caution">
    <text evidence="1">The sequence shown here is derived from an EMBL/GenBank/DDBJ whole genome shotgun (WGS) entry which is preliminary data.</text>
</comment>
<evidence type="ECO:0000313" key="2">
    <source>
        <dbReference type="Proteomes" id="UP001153069"/>
    </source>
</evidence>
<reference evidence="1" key="1">
    <citation type="submission" date="2020-06" db="EMBL/GenBank/DDBJ databases">
        <authorList>
            <consortium name="Plant Systems Biology data submission"/>
        </authorList>
    </citation>
    <scope>NUCLEOTIDE SEQUENCE</scope>
    <source>
        <strain evidence="1">D6</strain>
    </source>
</reference>
<organism evidence="1 2">
    <name type="scientific">Seminavis robusta</name>
    <dbReference type="NCBI Taxonomy" id="568900"/>
    <lineage>
        <taxon>Eukaryota</taxon>
        <taxon>Sar</taxon>
        <taxon>Stramenopiles</taxon>
        <taxon>Ochrophyta</taxon>
        <taxon>Bacillariophyta</taxon>
        <taxon>Bacillariophyceae</taxon>
        <taxon>Bacillariophycidae</taxon>
        <taxon>Naviculales</taxon>
        <taxon>Naviculaceae</taxon>
        <taxon>Seminavis</taxon>
    </lineage>
</organism>
<dbReference type="EMBL" id="CAICTM010001969">
    <property type="protein sequence ID" value="CAB9527291.1"/>
    <property type="molecule type" value="Genomic_DNA"/>
</dbReference>
<dbReference type="Proteomes" id="UP001153069">
    <property type="component" value="Unassembled WGS sequence"/>
</dbReference>
<keyword evidence="2" id="KW-1185">Reference proteome</keyword>
<evidence type="ECO:0000313" key="1">
    <source>
        <dbReference type="EMBL" id="CAB9527291.1"/>
    </source>
</evidence>
<dbReference type="AlphaFoldDB" id="A0A9N8HVE3"/>
<proteinExistence type="predicted"/>